<comment type="caution">
    <text evidence="1">The sequence shown here is derived from an EMBL/GenBank/DDBJ whole genome shotgun (WGS) entry which is preliminary data.</text>
</comment>
<reference evidence="1" key="1">
    <citation type="submission" date="2022-02" db="EMBL/GenBank/DDBJ databases">
        <title>Plant Genome Project.</title>
        <authorList>
            <person name="Zhang R.-G."/>
        </authorList>
    </citation>
    <scope>NUCLEOTIDE SEQUENCE</scope>
    <source>
        <strain evidence="1">AT1</strain>
    </source>
</reference>
<gene>
    <name evidence="1" type="ORF">RHMOL_Rhmol11G0046000</name>
</gene>
<keyword evidence="2" id="KW-1185">Reference proteome</keyword>
<protein>
    <submittedName>
        <fullName evidence="1">Uncharacterized protein</fullName>
    </submittedName>
</protein>
<evidence type="ECO:0000313" key="2">
    <source>
        <dbReference type="Proteomes" id="UP001062846"/>
    </source>
</evidence>
<name>A0ACC0LPV7_RHOML</name>
<organism evidence="1 2">
    <name type="scientific">Rhododendron molle</name>
    <name type="common">Chinese azalea</name>
    <name type="synonym">Azalea mollis</name>
    <dbReference type="NCBI Taxonomy" id="49168"/>
    <lineage>
        <taxon>Eukaryota</taxon>
        <taxon>Viridiplantae</taxon>
        <taxon>Streptophyta</taxon>
        <taxon>Embryophyta</taxon>
        <taxon>Tracheophyta</taxon>
        <taxon>Spermatophyta</taxon>
        <taxon>Magnoliopsida</taxon>
        <taxon>eudicotyledons</taxon>
        <taxon>Gunneridae</taxon>
        <taxon>Pentapetalae</taxon>
        <taxon>asterids</taxon>
        <taxon>Ericales</taxon>
        <taxon>Ericaceae</taxon>
        <taxon>Ericoideae</taxon>
        <taxon>Rhodoreae</taxon>
        <taxon>Rhododendron</taxon>
    </lineage>
</organism>
<proteinExistence type="predicted"/>
<sequence>MWYTFCDFYLLKKRLSFVADDCCARPCLFDLFNGHGRCQRRKRNATWLIMPVVICLSQRLSHACVSMN</sequence>
<dbReference type="EMBL" id="CM046398">
    <property type="protein sequence ID" value="KAI8530301.1"/>
    <property type="molecule type" value="Genomic_DNA"/>
</dbReference>
<accession>A0ACC0LPV7</accession>
<dbReference type="Proteomes" id="UP001062846">
    <property type="component" value="Chromosome 11"/>
</dbReference>
<evidence type="ECO:0000313" key="1">
    <source>
        <dbReference type="EMBL" id="KAI8530301.1"/>
    </source>
</evidence>